<evidence type="ECO:0000256" key="1">
    <source>
        <dbReference type="SAM" id="Phobius"/>
    </source>
</evidence>
<keyword evidence="3" id="KW-1185">Reference proteome</keyword>
<sequence>MKKAVKGLIFGAVLGGVGILCAAVFSRFGTSFQDLCFYIGIVLLVLGLFAMQKGSPTTGIFTPSGGANASGEAHWNASVAMQESQNTGPSKFRQNRVLEFNPASLAMLLAAALLFAALGISYLLK</sequence>
<comment type="caution">
    <text evidence="2">The sequence shown here is derived from an EMBL/GenBank/DDBJ whole genome shotgun (WGS) entry which is preliminary data.</text>
</comment>
<feature type="transmembrane region" description="Helical" evidence="1">
    <location>
        <begin position="7"/>
        <end position="26"/>
    </location>
</feature>
<evidence type="ECO:0000313" key="2">
    <source>
        <dbReference type="EMBL" id="MCQ4839543.1"/>
    </source>
</evidence>
<keyword evidence="1" id="KW-1133">Transmembrane helix</keyword>
<accession>A0ABT1RY09</accession>
<dbReference type="Proteomes" id="UP001524473">
    <property type="component" value="Unassembled WGS sequence"/>
</dbReference>
<feature type="transmembrane region" description="Helical" evidence="1">
    <location>
        <begin position="103"/>
        <end position="124"/>
    </location>
</feature>
<reference evidence="2 3" key="1">
    <citation type="submission" date="2022-06" db="EMBL/GenBank/DDBJ databases">
        <title>Isolation of gut microbiota from human fecal samples.</title>
        <authorList>
            <person name="Pamer E.G."/>
            <person name="Barat B."/>
            <person name="Waligurski E."/>
            <person name="Medina S."/>
            <person name="Paddock L."/>
            <person name="Mostad J."/>
        </authorList>
    </citation>
    <scope>NUCLEOTIDE SEQUENCE [LARGE SCALE GENOMIC DNA]</scope>
    <source>
        <strain evidence="2 3">DFI.9.73</strain>
    </source>
</reference>
<gene>
    <name evidence="2" type="ORF">NE695_06375</name>
</gene>
<dbReference type="EMBL" id="JANFZH010000011">
    <property type="protein sequence ID" value="MCQ4839543.1"/>
    <property type="molecule type" value="Genomic_DNA"/>
</dbReference>
<evidence type="ECO:0000313" key="3">
    <source>
        <dbReference type="Proteomes" id="UP001524473"/>
    </source>
</evidence>
<protein>
    <recommendedName>
        <fullName evidence="4">DUF3899 domain-containing protein</fullName>
    </recommendedName>
</protein>
<dbReference type="RefSeq" id="WP_066864533.1">
    <property type="nucleotide sequence ID" value="NZ_CABKVV010000014.1"/>
</dbReference>
<evidence type="ECO:0008006" key="4">
    <source>
        <dbReference type="Google" id="ProtNLM"/>
    </source>
</evidence>
<dbReference type="GeneID" id="90532592"/>
<proteinExistence type="predicted"/>
<keyword evidence="1" id="KW-0812">Transmembrane</keyword>
<organism evidence="2 3">
    <name type="scientific">Neglectibacter timonensis</name>
    <dbReference type="NCBI Taxonomy" id="1776382"/>
    <lineage>
        <taxon>Bacteria</taxon>
        <taxon>Bacillati</taxon>
        <taxon>Bacillota</taxon>
        <taxon>Clostridia</taxon>
        <taxon>Eubacteriales</taxon>
        <taxon>Oscillospiraceae</taxon>
        <taxon>Neglectibacter</taxon>
    </lineage>
</organism>
<name>A0ABT1RY09_9FIRM</name>
<keyword evidence="1" id="KW-0472">Membrane</keyword>
<feature type="transmembrane region" description="Helical" evidence="1">
    <location>
        <begin position="32"/>
        <end position="51"/>
    </location>
</feature>